<keyword evidence="1" id="KW-0472">Membrane</keyword>
<proteinExistence type="predicted"/>
<sequence>VNGSSPKRRRWETLRLSVAFQWFLTALSVLPGSILAMAAHLFPNRSCACKIIASSRVVNGRCSTVGLSWLHHRSLHDFPDRPFTCRLIKAQFFGPWASTSPVRTLSSSALHVPLTLTPLLLF</sequence>
<keyword evidence="1" id="KW-0812">Transmembrane</keyword>
<evidence type="ECO:0000256" key="1">
    <source>
        <dbReference type="SAM" id="Phobius"/>
    </source>
</evidence>
<evidence type="ECO:0000313" key="3">
    <source>
        <dbReference type="Proteomes" id="UP001374535"/>
    </source>
</evidence>
<feature type="non-terminal residue" evidence="2">
    <location>
        <position position="1"/>
    </location>
</feature>
<reference evidence="2 3" key="1">
    <citation type="journal article" date="2023" name="Life. Sci Alliance">
        <title>Evolutionary insights into 3D genome organization and epigenetic landscape of Vigna mungo.</title>
        <authorList>
            <person name="Junaid A."/>
            <person name="Singh B."/>
            <person name="Bhatia S."/>
        </authorList>
    </citation>
    <scope>NUCLEOTIDE SEQUENCE [LARGE SCALE GENOMIC DNA]</scope>
    <source>
        <strain evidence="2">Urdbean</strain>
    </source>
</reference>
<gene>
    <name evidence="2" type="ORF">V8G54_036877</name>
</gene>
<keyword evidence="3" id="KW-1185">Reference proteome</keyword>
<evidence type="ECO:0000313" key="2">
    <source>
        <dbReference type="EMBL" id="WVY91363.1"/>
    </source>
</evidence>
<keyword evidence="1" id="KW-1133">Transmembrane helix</keyword>
<protein>
    <submittedName>
        <fullName evidence="2">Uncharacterized protein</fullName>
    </submittedName>
</protein>
<accession>A0AAQ3RFV2</accession>
<dbReference type="Proteomes" id="UP001374535">
    <property type="component" value="Chromosome 11"/>
</dbReference>
<dbReference type="AlphaFoldDB" id="A0AAQ3RFV2"/>
<dbReference type="EMBL" id="CP144690">
    <property type="protein sequence ID" value="WVY91363.1"/>
    <property type="molecule type" value="Genomic_DNA"/>
</dbReference>
<name>A0AAQ3RFV2_VIGMU</name>
<feature type="transmembrane region" description="Helical" evidence="1">
    <location>
        <begin position="20"/>
        <end position="42"/>
    </location>
</feature>
<organism evidence="2 3">
    <name type="scientific">Vigna mungo</name>
    <name type="common">Black gram</name>
    <name type="synonym">Phaseolus mungo</name>
    <dbReference type="NCBI Taxonomy" id="3915"/>
    <lineage>
        <taxon>Eukaryota</taxon>
        <taxon>Viridiplantae</taxon>
        <taxon>Streptophyta</taxon>
        <taxon>Embryophyta</taxon>
        <taxon>Tracheophyta</taxon>
        <taxon>Spermatophyta</taxon>
        <taxon>Magnoliopsida</taxon>
        <taxon>eudicotyledons</taxon>
        <taxon>Gunneridae</taxon>
        <taxon>Pentapetalae</taxon>
        <taxon>rosids</taxon>
        <taxon>fabids</taxon>
        <taxon>Fabales</taxon>
        <taxon>Fabaceae</taxon>
        <taxon>Papilionoideae</taxon>
        <taxon>50 kb inversion clade</taxon>
        <taxon>NPAAA clade</taxon>
        <taxon>indigoferoid/millettioid clade</taxon>
        <taxon>Phaseoleae</taxon>
        <taxon>Vigna</taxon>
    </lineage>
</organism>